<feature type="domain" description="HTH cro/C1-type" evidence="1">
    <location>
        <begin position="17"/>
        <end position="53"/>
    </location>
</feature>
<sequence length="83" mass="9614">MLKKTTKSNDMSPGSLIRNFRIKRGVSLDEMAQFLYCTKSELSLIENDKKSISRMKRLLWSTLIPEWTPNMLSPVQQSSPDHE</sequence>
<name>A0ABY6GTY7_9GAMM</name>
<dbReference type="Gene3D" id="1.10.260.40">
    <property type="entry name" value="lambda repressor-like DNA-binding domains"/>
    <property type="match status" value="1"/>
</dbReference>
<evidence type="ECO:0000313" key="3">
    <source>
        <dbReference type="Proteomes" id="UP001163255"/>
    </source>
</evidence>
<accession>A0ABY6GTY7</accession>
<reference evidence="2" key="1">
    <citation type="submission" date="2022-10" db="EMBL/GenBank/DDBJ databases">
        <title>Completed Genome Sequence of two octocoral isolated bacterium, Endozoicomonas euniceicola EF212T and Endozoicomonas gorgoniicola PS125T.</title>
        <authorList>
            <person name="Chiou Y.-J."/>
            <person name="Chen Y.-H."/>
        </authorList>
    </citation>
    <scope>NUCLEOTIDE SEQUENCE</scope>
    <source>
        <strain evidence="2">EF212</strain>
    </source>
</reference>
<proteinExistence type="predicted"/>
<dbReference type="Proteomes" id="UP001163255">
    <property type="component" value="Chromosome"/>
</dbReference>
<dbReference type="EMBL" id="CP103300">
    <property type="protein sequence ID" value="UYM16220.1"/>
    <property type="molecule type" value="Genomic_DNA"/>
</dbReference>
<dbReference type="SUPFAM" id="SSF47413">
    <property type="entry name" value="lambda repressor-like DNA-binding domains"/>
    <property type="match status" value="1"/>
</dbReference>
<dbReference type="CDD" id="cd00093">
    <property type="entry name" value="HTH_XRE"/>
    <property type="match status" value="1"/>
</dbReference>
<evidence type="ECO:0000313" key="2">
    <source>
        <dbReference type="EMBL" id="UYM16220.1"/>
    </source>
</evidence>
<protein>
    <submittedName>
        <fullName evidence="2">Helix-turn-helix domain-containing protein</fullName>
    </submittedName>
</protein>
<organism evidence="2 3">
    <name type="scientific">Endozoicomonas euniceicola</name>
    <dbReference type="NCBI Taxonomy" id="1234143"/>
    <lineage>
        <taxon>Bacteria</taxon>
        <taxon>Pseudomonadati</taxon>
        <taxon>Pseudomonadota</taxon>
        <taxon>Gammaproteobacteria</taxon>
        <taxon>Oceanospirillales</taxon>
        <taxon>Endozoicomonadaceae</taxon>
        <taxon>Endozoicomonas</taxon>
    </lineage>
</organism>
<dbReference type="RefSeq" id="WP_262598527.1">
    <property type="nucleotide sequence ID" value="NZ_CP103300.1"/>
</dbReference>
<keyword evidence="3" id="KW-1185">Reference proteome</keyword>
<dbReference type="PROSITE" id="PS50943">
    <property type="entry name" value="HTH_CROC1"/>
    <property type="match status" value="1"/>
</dbReference>
<gene>
    <name evidence="2" type="ORF">NX720_26060</name>
</gene>
<dbReference type="InterPro" id="IPR010982">
    <property type="entry name" value="Lambda_DNA-bd_dom_sf"/>
</dbReference>
<dbReference type="InterPro" id="IPR001387">
    <property type="entry name" value="Cro/C1-type_HTH"/>
</dbReference>
<evidence type="ECO:0000259" key="1">
    <source>
        <dbReference type="PROSITE" id="PS50943"/>
    </source>
</evidence>